<keyword evidence="9" id="KW-0342">GTP-binding</keyword>
<keyword evidence="15" id="KW-1185">Reference proteome</keyword>
<dbReference type="Pfam" id="PF00350">
    <property type="entry name" value="Dynamin_N"/>
    <property type="match status" value="1"/>
</dbReference>
<keyword evidence="2" id="KW-0812">Transmembrane</keyword>
<dbReference type="InterPro" id="IPR045063">
    <property type="entry name" value="Dynamin_N"/>
</dbReference>
<dbReference type="GO" id="GO:0005741">
    <property type="term" value="C:mitochondrial outer membrane"/>
    <property type="evidence" value="ECO:0007669"/>
    <property type="project" value="UniProtKB-SubCell"/>
</dbReference>
<keyword evidence="6" id="KW-1133">Transmembrane helix</keyword>
<dbReference type="STRING" id="56484.A0A1Y2FNS8"/>
<dbReference type="PANTHER" id="PTHR10465:SF0">
    <property type="entry name" value="SARCALUMENIN"/>
    <property type="match status" value="1"/>
</dbReference>
<dbReference type="PANTHER" id="PTHR10465">
    <property type="entry name" value="TRANSMEMBRANE GTPASE FZO1"/>
    <property type="match status" value="1"/>
</dbReference>
<keyword evidence="10" id="KW-0472">Membrane</keyword>
<dbReference type="Gene3D" id="3.40.50.300">
    <property type="entry name" value="P-loop containing nucleotide triphosphate hydrolases"/>
    <property type="match status" value="1"/>
</dbReference>
<dbReference type="GO" id="GO:0051646">
    <property type="term" value="P:mitochondrion localization"/>
    <property type="evidence" value="ECO:0007669"/>
    <property type="project" value="TreeGrafter"/>
</dbReference>
<dbReference type="OrthoDB" id="9984778at2759"/>
<dbReference type="GeneID" id="63784166"/>
<dbReference type="RefSeq" id="XP_040727110.1">
    <property type="nucleotide sequence ID" value="XM_040867567.1"/>
</dbReference>
<dbReference type="InterPro" id="IPR027417">
    <property type="entry name" value="P-loop_NTPase"/>
</dbReference>
<sequence>MIHAHGENIISTMNPKAVGEIMEKQFIKTLQHLEKLITRVDDTSSKVLVTGDLNAGKSTFCNALLRQTILPVDQQPCTEVFCEILDSVDNENKEQVHGVKHGVVYNKDDALTFNILDFSELEAAVLQPEAYASLKVYVNDKRSVETSLLRNGVVDISLIDGPGLNADSMQTTAVYARQEEIDVVVFVVSAENHFTLSAKEFLWNAANEKAFLFIVVNRFDQIRDQDRCRRQILEQVAKLSPRTFAHAEELVHFVSARSVSDEDEDFTNLETQLRNFVLNKRSQSKLLPAKHFASNFWHDAREICLYNLAAADAESVQLKVDLAQIDGKLTQLTRERQQAIDDAVRENEKICEQVQAKTRSQIEAVMETFATLQPEVAYGGLLDCVRFADSLRTMYLQAIQHATIASELQTKHATSAGVQTIQQIGLAHLDPSVYTLRPFHVDRMFSRKRDAMERHLPVTLSPTDFIDLQQFEALVGTSSVSAALVLVGGKALGWSGLVDSGLRVLQVAGIQQSSKVAATAVLLVLGGLGVYAAIRVPHALVKNVAMKVTKEAQRLEYAQINAQRIAAECRKVLSIPEQELRLAFASVVEGEQRTKSDLMARLTEADVSGVFYKEHAAVMMREAKKLELIEL</sequence>
<dbReference type="OMA" id="TNKERCK"/>
<dbReference type="AlphaFoldDB" id="A0A1Y2FNS8"/>
<keyword evidence="8" id="KW-0496">Mitochondrion</keyword>
<dbReference type="InterPro" id="IPR030381">
    <property type="entry name" value="G_DYNAMIN_dom"/>
</dbReference>
<keyword evidence="7 12" id="KW-0175">Coiled coil</keyword>
<evidence type="ECO:0000256" key="6">
    <source>
        <dbReference type="ARBA" id="ARBA00022989"/>
    </source>
</evidence>
<keyword evidence="3" id="KW-0547">Nucleotide-binding</keyword>
<feature type="domain" description="Dynamin-type G" evidence="13">
    <location>
        <begin position="41"/>
        <end position="306"/>
    </location>
</feature>
<evidence type="ECO:0000256" key="11">
    <source>
        <dbReference type="ARBA" id="ARBA00048548"/>
    </source>
</evidence>
<dbReference type="PROSITE" id="PS51718">
    <property type="entry name" value="G_DYNAMIN_2"/>
    <property type="match status" value="1"/>
</dbReference>
<evidence type="ECO:0000256" key="1">
    <source>
        <dbReference type="ARBA" id="ARBA00004374"/>
    </source>
</evidence>
<keyword evidence="4" id="KW-1000">Mitochondrion outer membrane</keyword>
<evidence type="ECO:0000256" key="7">
    <source>
        <dbReference type="ARBA" id="ARBA00023054"/>
    </source>
</evidence>
<gene>
    <name evidence="14" type="ORF">BCR37DRAFT_344505</name>
</gene>
<accession>A0A1Y2FNS8</accession>
<dbReference type="InterPro" id="IPR027094">
    <property type="entry name" value="Mitofusin_fam"/>
</dbReference>
<protein>
    <submittedName>
        <fullName evidence="14">p-loop containing nucleoside triphosphate hydrolase protein</fullName>
    </submittedName>
</protein>
<evidence type="ECO:0000313" key="14">
    <source>
        <dbReference type="EMBL" id="ORY85628.1"/>
    </source>
</evidence>
<dbReference type="GO" id="GO:0005525">
    <property type="term" value="F:GTP binding"/>
    <property type="evidence" value="ECO:0007669"/>
    <property type="project" value="UniProtKB-KW"/>
</dbReference>
<evidence type="ECO:0000256" key="4">
    <source>
        <dbReference type="ARBA" id="ARBA00022787"/>
    </source>
</evidence>
<dbReference type="FunFam" id="3.40.50.300:FF:000638">
    <property type="entry name" value="Transmembrane GTPase Fzo1, putative"/>
    <property type="match status" value="1"/>
</dbReference>
<reference evidence="14 15" key="1">
    <citation type="submission" date="2016-07" db="EMBL/GenBank/DDBJ databases">
        <title>Pervasive Adenine N6-methylation of Active Genes in Fungi.</title>
        <authorList>
            <consortium name="DOE Joint Genome Institute"/>
            <person name="Mondo S.J."/>
            <person name="Dannebaum R.O."/>
            <person name="Kuo R.C."/>
            <person name="Labutti K."/>
            <person name="Haridas S."/>
            <person name="Kuo A."/>
            <person name="Salamov A."/>
            <person name="Ahrendt S.R."/>
            <person name="Lipzen A."/>
            <person name="Sullivan W."/>
            <person name="Andreopoulos W.B."/>
            <person name="Clum A."/>
            <person name="Lindquist E."/>
            <person name="Daum C."/>
            <person name="Ramamoorthy G.K."/>
            <person name="Gryganskyi A."/>
            <person name="Culley D."/>
            <person name="Magnuson J.K."/>
            <person name="James T.Y."/>
            <person name="O'Malley M.A."/>
            <person name="Stajich J.E."/>
            <person name="Spatafora J.W."/>
            <person name="Visel A."/>
            <person name="Grigoriev I.V."/>
        </authorList>
    </citation>
    <scope>NUCLEOTIDE SEQUENCE [LARGE SCALE GENOMIC DNA]</scope>
    <source>
        <strain evidence="14 15">12-1054</strain>
    </source>
</reference>
<comment type="caution">
    <text evidence="14">The sequence shown here is derived from an EMBL/GenBank/DDBJ whole genome shotgun (WGS) entry which is preliminary data.</text>
</comment>
<evidence type="ECO:0000256" key="8">
    <source>
        <dbReference type="ARBA" id="ARBA00023128"/>
    </source>
</evidence>
<evidence type="ECO:0000256" key="3">
    <source>
        <dbReference type="ARBA" id="ARBA00022741"/>
    </source>
</evidence>
<dbReference type="EMBL" id="MCFI01000004">
    <property type="protein sequence ID" value="ORY85628.1"/>
    <property type="molecule type" value="Genomic_DNA"/>
</dbReference>
<evidence type="ECO:0000256" key="12">
    <source>
        <dbReference type="SAM" id="Coils"/>
    </source>
</evidence>
<evidence type="ECO:0000259" key="13">
    <source>
        <dbReference type="PROSITE" id="PS51718"/>
    </source>
</evidence>
<dbReference type="SUPFAM" id="SSF52540">
    <property type="entry name" value="P-loop containing nucleoside triphosphate hydrolases"/>
    <property type="match status" value="1"/>
</dbReference>
<comment type="catalytic activity">
    <reaction evidence="11">
        <text>GTP + H2O = GDP + phosphate + H(+)</text>
        <dbReference type="Rhea" id="RHEA:19669"/>
        <dbReference type="ChEBI" id="CHEBI:15377"/>
        <dbReference type="ChEBI" id="CHEBI:15378"/>
        <dbReference type="ChEBI" id="CHEBI:37565"/>
        <dbReference type="ChEBI" id="CHEBI:43474"/>
        <dbReference type="ChEBI" id="CHEBI:58189"/>
    </reaction>
</comment>
<evidence type="ECO:0000256" key="5">
    <source>
        <dbReference type="ARBA" id="ARBA00022801"/>
    </source>
</evidence>
<evidence type="ECO:0000313" key="15">
    <source>
        <dbReference type="Proteomes" id="UP000193685"/>
    </source>
</evidence>
<dbReference type="GO" id="GO:0003924">
    <property type="term" value="F:GTPase activity"/>
    <property type="evidence" value="ECO:0007669"/>
    <property type="project" value="InterPro"/>
</dbReference>
<comment type="subcellular location">
    <subcellularLocation>
        <location evidence="1">Mitochondrion outer membrane</location>
        <topology evidence="1">Multi-pass membrane protein</topology>
    </subcellularLocation>
</comment>
<dbReference type="GO" id="GO:0008053">
    <property type="term" value="P:mitochondrial fusion"/>
    <property type="evidence" value="ECO:0007669"/>
    <property type="project" value="TreeGrafter"/>
</dbReference>
<evidence type="ECO:0000256" key="9">
    <source>
        <dbReference type="ARBA" id="ARBA00023134"/>
    </source>
</evidence>
<dbReference type="Proteomes" id="UP000193685">
    <property type="component" value="Unassembled WGS sequence"/>
</dbReference>
<keyword evidence="5 14" id="KW-0378">Hydrolase</keyword>
<evidence type="ECO:0000256" key="2">
    <source>
        <dbReference type="ARBA" id="ARBA00022692"/>
    </source>
</evidence>
<name>A0A1Y2FNS8_PROLT</name>
<feature type="coiled-coil region" evidence="12">
    <location>
        <begin position="322"/>
        <end position="349"/>
    </location>
</feature>
<organism evidence="14 15">
    <name type="scientific">Protomyces lactucae-debilis</name>
    <dbReference type="NCBI Taxonomy" id="2754530"/>
    <lineage>
        <taxon>Eukaryota</taxon>
        <taxon>Fungi</taxon>
        <taxon>Dikarya</taxon>
        <taxon>Ascomycota</taxon>
        <taxon>Taphrinomycotina</taxon>
        <taxon>Taphrinomycetes</taxon>
        <taxon>Taphrinales</taxon>
        <taxon>Protomycetaceae</taxon>
        <taxon>Protomyces</taxon>
    </lineage>
</organism>
<proteinExistence type="predicted"/>
<evidence type="ECO:0000256" key="10">
    <source>
        <dbReference type="ARBA" id="ARBA00023136"/>
    </source>
</evidence>